<dbReference type="Proteomes" id="UP000645828">
    <property type="component" value="Unassembled WGS sequence"/>
</dbReference>
<protein>
    <submittedName>
        <fullName evidence="1">(raccoon dog) hypothetical protein</fullName>
    </submittedName>
</protein>
<keyword evidence="2" id="KW-1185">Reference proteome</keyword>
<sequence>MRLKIPLLSYRQKVNSKLLIYHTASIIHLTSSHHVGILSSHIITRNVTRGRANLDPDYREPDSIPGSPGSRPGLQAVALNHCATRAAPIIS</sequence>
<accession>A0A811Y4T6</accession>
<dbReference type="EMBL" id="CAJHUB010000659">
    <property type="protein sequence ID" value="CAD7670674.1"/>
    <property type="molecule type" value="Genomic_DNA"/>
</dbReference>
<proteinExistence type="predicted"/>
<name>A0A811Y4T6_NYCPR</name>
<comment type="caution">
    <text evidence="1">The sequence shown here is derived from an EMBL/GenBank/DDBJ whole genome shotgun (WGS) entry which is preliminary data.</text>
</comment>
<evidence type="ECO:0000313" key="2">
    <source>
        <dbReference type="Proteomes" id="UP000645828"/>
    </source>
</evidence>
<organism evidence="1 2">
    <name type="scientific">Nyctereutes procyonoides</name>
    <name type="common">Raccoon dog</name>
    <name type="synonym">Canis procyonoides</name>
    <dbReference type="NCBI Taxonomy" id="34880"/>
    <lineage>
        <taxon>Eukaryota</taxon>
        <taxon>Metazoa</taxon>
        <taxon>Chordata</taxon>
        <taxon>Craniata</taxon>
        <taxon>Vertebrata</taxon>
        <taxon>Euteleostomi</taxon>
        <taxon>Mammalia</taxon>
        <taxon>Eutheria</taxon>
        <taxon>Laurasiatheria</taxon>
        <taxon>Carnivora</taxon>
        <taxon>Caniformia</taxon>
        <taxon>Canidae</taxon>
        <taxon>Nyctereutes</taxon>
    </lineage>
</organism>
<gene>
    <name evidence="1" type="ORF">NYPRO_LOCUS3469</name>
</gene>
<dbReference type="AlphaFoldDB" id="A0A811Y4T6"/>
<evidence type="ECO:0000313" key="1">
    <source>
        <dbReference type="EMBL" id="CAD7670674.1"/>
    </source>
</evidence>
<reference evidence="1" key="1">
    <citation type="submission" date="2020-12" db="EMBL/GenBank/DDBJ databases">
        <authorList>
            <consortium name="Molecular Ecology Group"/>
        </authorList>
    </citation>
    <scope>NUCLEOTIDE SEQUENCE</scope>
    <source>
        <strain evidence="1">TBG_1078</strain>
    </source>
</reference>